<dbReference type="InterPro" id="IPR003593">
    <property type="entry name" value="AAA+_ATPase"/>
</dbReference>
<dbReference type="PANTHER" id="PTHR19211:SF6">
    <property type="entry name" value="BLL7188 PROTEIN"/>
    <property type="match status" value="1"/>
</dbReference>
<dbReference type="PANTHER" id="PTHR19211">
    <property type="entry name" value="ATP-BINDING TRANSPORT PROTEIN-RELATED"/>
    <property type="match status" value="1"/>
</dbReference>
<evidence type="ECO:0000313" key="7">
    <source>
        <dbReference type="EMBL" id="KGC04554.1"/>
    </source>
</evidence>
<evidence type="ECO:0000256" key="2">
    <source>
        <dbReference type="ARBA" id="ARBA00022519"/>
    </source>
</evidence>
<dbReference type="InterPro" id="IPR050611">
    <property type="entry name" value="ABCF"/>
</dbReference>
<dbReference type="PROSITE" id="PS00211">
    <property type="entry name" value="ABC_TRANSPORTER_1"/>
    <property type="match status" value="1"/>
</dbReference>
<keyword evidence="5" id="KW-0067">ATP-binding</keyword>
<keyword evidence="3" id="KW-0677">Repeat</keyword>
<evidence type="ECO:0000256" key="4">
    <source>
        <dbReference type="ARBA" id="ARBA00022741"/>
    </source>
</evidence>
<sequence length="555" mass="59252">MAAATPTGALVALHHVSFRFDDGVTLFDSLDLSIDRTPTGIVGRNGVGKSLLAQLIAGRRAPSAGAIERHTQVVYVAQQHDRDDTAAAPRTVAQIAALDAPLGALDAPLGALARLADGRAAPHDFELIGDRWDLAERLRTALDAAGLHDVHADTPAHTLSGGQLARVALIGALLSDAGLLVLDEPTNHLDAPGRAWLRAALDGWRGGVVVVSHDRALLAGVQRIVELTPHGARSYGGNYALYRAQRDAQQDAAQAALDHARTERGRVRRRLEQEHDTIQRHAAASLRGAKTANLSSMAKQRRKGAARSIMGQVRRHQDDFKTTLDERVQHSAARVDAAAPVLVSLPGTEVSARRQLFTLERAQLPWCVAGDADAITWSASGAVRIALTGPNGCGKSTLLRMLAGELAPRSGTCTTHVSAAYLDQRLALLDPARSIVEQLRLLDTPLAEGDLRSRLALLQLDATRATQPARQLSGGERLKAALACALWRGTPAQLLLLDEPTNHLDLESVRAIEAALAGFPGAIVVASHDAAFLAALEPTHTMQWQRDGWHYEPVA</sequence>
<evidence type="ECO:0000313" key="8">
    <source>
        <dbReference type="Proteomes" id="UP000029575"/>
    </source>
</evidence>
<proteinExistence type="predicted"/>
<dbReference type="FunFam" id="3.40.50.300:FF:001320">
    <property type="entry name" value="Heme ABC transporter ATP-binding protein"/>
    <property type="match status" value="1"/>
</dbReference>
<dbReference type="Pfam" id="PF00005">
    <property type="entry name" value="ABC_tran"/>
    <property type="match status" value="2"/>
</dbReference>
<keyword evidence="4" id="KW-0547">Nucleotide-binding</keyword>
<dbReference type="InterPro" id="IPR027417">
    <property type="entry name" value="P-loop_NTPase"/>
</dbReference>
<dbReference type="Gene3D" id="3.40.50.300">
    <property type="entry name" value="P-loop containing nucleotide triphosphate hydrolases"/>
    <property type="match status" value="2"/>
</dbReference>
<keyword evidence="2" id="KW-0997">Cell inner membrane</keyword>
<dbReference type="RefSeq" id="WP_034208515.1">
    <property type="nucleotide sequence ID" value="NZ_KN150855.1"/>
</dbReference>
<feature type="domain" description="ABC transporter" evidence="6">
    <location>
        <begin position="354"/>
        <end position="554"/>
    </location>
</feature>
<evidence type="ECO:0000259" key="6">
    <source>
        <dbReference type="PROSITE" id="PS50893"/>
    </source>
</evidence>
<dbReference type="SMART" id="SM00382">
    <property type="entry name" value="AAA"/>
    <property type="match status" value="2"/>
</dbReference>
<accession>A0AA88ZBA6</accession>
<evidence type="ECO:0000256" key="5">
    <source>
        <dbReference type="ARBA" id="ARBA00022840"/>
    </source>
</evidence>
<dbReference type="GO" id="GO:0005524">
    <property type="term" value="F:ATP binding"/>
    <property type="evidence" value="ECO:0007669"/>
    <property type="project" value="UniProtKB-KW"/>
</dbReference>
<keyword evidence="1" id="KW-1003">Cell membrane</keyword>
<dbReference type="InterPro" id="IPR003439">
    <property type="entry name" value="ABC_transporter-like_ATP-bd"/>
</dbReference>
<dbReference type="Proteomes" id="UP000029575">
    <property type="component" value="Unassembled WGS sequence"/>
</dbReference>
<reference evidence="7 8" key="1">
    <citation type="submission" date="2014-06" db="EMBL/GenBank/DDBJ databases">
        <authorList>
            <person name="Bishop-Lilly K.A."/>
            <person name="Broomall S.M."/>
            <person name="Chain P.S."/>
            <person name="Chertkov O."/>
            <person name="Coyne S.R."/>
            <person name="Daligault H.E."/>
            <person name="Davenport K.W."/>
            <person name="Erkkila T."/>
            <person name="Frey K.G."/>
            <person name="Gibbons H.S."/>
            <person name="Gu W."/>
            <person name="Jaissle J."/>
            <person name="Johnson S.L."/>
            <person name="Koroleva G.I."/>
            <person name="Ladner J.T."/>
            <person name="Lo C.-C."/>
            <person name="Minogue T.D."/>
            <person name="Munk C."/>
            <person name="Palacios G.F."/>
            <person name="Redden C.L."/>
            <person name="Rosenzweig C.N."/>
            <person name="Scholz M.B."/>
            <person name="Teshima H."/>
            <person name="Xu Y."/>
        </authorList>
    </citation>
    <scope>NUCLEOTIDE SEQUENCE [LARGE SCALE GENOMIC DNA]</scope>
    <source>
        <strain evidence="7 8">DWS 37UF10B-2</strain>
    </source>
</reference>
<protein>
    <submittedName>
        <fullName evidence="7">ABC transporter family protein</fullName>
    </submittedName>
</protein>
<feature type="domain" description="ABC transporter" evidence="6">
    <location>
        <begin position="11"/>
        <end position="255"/>
    </location>
</feature>
<gene>
    <name evidence="7" type="ORF">DM43_5740</name>
</gene>
<name>A0AA88ZBA6_BURCE</name>
<dbReference type="PROSITE" id="PS50893">
    <property type="entry name" value="ABC_TRANSPORTER_2"/>
    <property type="match status" value="2"/>
</dbReference>
<comment type="caution">
    <text evidence="7">The sequence shown here is derived from an EMBL/GenBank/DDBJ whole genome shotgun (WGS) entry which is preliminary data.</text>
</comment>
<evidence type="ECO:0000256" key="1">
    <source>
        <dbReference type="ARBA" id="ARBA00022475"/>
    </source>
</evidence>
<dbReference type="EMBL" id="JPGD01000004">
    <property type="protein sequence ID" value="KGC04554.1"/>
    <property type="molecule type" value="Genomic_DNA"/>
</dbReference>
<dbReference type="GO" id="GO:0016887">
    <property type="term" value="F:ATP hydrolysis activity"/>
    <property type="evidence" value="ECO:0007669"/>
    <property type="project" value="InterPro"/>
</dbReference>
<evidence type="ECO:0000256" key="3">
    <source>
        <dbReference type="ARBA" id="ARBA00022737"/>
    </source>
</evidence>
<dbReference type="SUPFAM" id="SSF52540">
    <property type="entry name" value="P-loop containing nucleoside triphosphate hydrolases"/>
    <property type="match status" value="2"/>
</dbReference>
<dbReference type="AlphaFoldDB" id="A0AA88ZBA6"/>
<keyword evidence="2" id="KW-0472">Membrane</keyword>
<dbReference type="InterPro" id="IPR017871">
    <property type="entry name" value="ABC_transporter-like_CS"/>
</dbReference>
<dbReference type="CDD" id="cd03221">
    <property type="entry name" value="ABCF_EF-3"/>
    <property type="match status" value="2"/>
</dbReference>
<organism evidence="7 8">
    <name type="scientific">Burkholderia cepacia</name>
    <name type="common">Pseudomonas cepacia</name>
    <dbReference type="NCBI Taxonomy" id="292"/>
    <lineage>
        <taxon>Bacteria</taxon>
        <taxon>Pseudomonadati</taxon>
        <taxon>Pseudomonadota</taxon>
        <taxon>Betaproteobacteria</taxon>
        <taxon>Burkholderiales</taxon>
        <taxon>Burkholderiaceae</taxon>
        <taxon>Burkholderia</taxon>
        <taxon>Burkholderia cepacia complex</taxon>
    </lineage>
</organism>